<feature type="chain" id="PRO_5036712148" evidence="6">
    <location>
        <begin position="29"/>
        <end position="435"/>
    </location>
</feature>
<dbReference type="Pfam" id="PF19272">
    <property type="entry name" value="ASMase_C"/>
    <property type="match status" value="1"/>
</dbReference>
<keyword evidence="5" id="KW-0325">Glycoprotein</keyword>
<organism evidence="9 10">
    <name type="scientific">Globodera rostochiensis</name>
    <name type="common">Golden nematode worm</name>
    <name type="synonym">Heterodera rostochiensis</name>
    <dbReference type="NCBI Taxonomy" id="31243"/>
    <lineage>
        <taxon>Eukaryota</taxon>
        <taxon>Metazoa</taxon>
        <taxon>Ecdysozoa</taxon>
        <taxon>Nematoda</taxon>
        <taxon>Chromadorea</taxon>
        <taxon>Rhabditida</taxon>
        <taxon>Tylenchina</taxon>
        <taxon>Tylenchomorpha</taxon>
        <taxon>Tylenchoidea</taxon>
        <taxon>Heteroderidae</taxon>
        <taxon>Heteroderinae</taxon>
        <taxon>Globodera</taxon>
    </lineage>
</organism>
<dbReference type="AlphaFoldDB" id="A0A914HUR2"/>
<evidence type="ECO:0000259" key="8">
    <source>
        <dbReference type="Pfam" id="PF19272"/>
    </source>
</evidence>
<evidence type="ECO:0000256" key="4">
    <source>
        <dbReference type="ARBA" id="ARBA00022801"/>
    </source>
</evidence>
<dbReference type="Proteomes" id="UP000887572">
    <property type="component" value="Unplaced"/>
</dbReference>
<evidence type="ECO:0000313" key="10">
    <source>
        <dbReference type="WBParaSite" id="Gr19_v10_g4854.t1"/>
    </source>
</evidence>
<dbReference type="SUPFAM" id="SSF56300">
    <property type="entry name" value="Metallo-dependent phosphatases"/>
    <property type="match status" value="1"/>
</dbReference>
<feature type="domain" description="Calcineurin-like phosphoesterase" evidence="7">
    <location>
        <begin position="41"/>
        <end position="286"/>
    </location>
</feature>
<dbReference type="WBParaSite" id="Gr19_v10_g4854.t1">
    <property type="protein sequence ID" value="Gr19_v10_g4854.t1"/>
    <property type="gene ID" value="Gr19_v10_g4854"/>
</dbReference>
<dbReference type="PANTHER" id="PTHR10340">
    <property type="entry name" value="SPHINGOMYELIN PHOSPHODIESTERASE"/>
    <property type="match status" value="1"/>
</dbReference>
<keyword evidence="3" id="KW-0964">Secreted</keyword>
<reference evidence="10" key="1">
    <citation type="submission" date="2022-11" db="UniProtKB">
        <authorList>
            <consortium name="WormBaseParasite"/>
        </authorList>
    </citation>
    <scope>IDENTIFICATION</scope>
</reference>
<evidence type="ECO:0000259" key="7">
    <source>
        <dbReference type="Pfam" id="PF00149"/>
    </source>
</evidence>
<keyword evidence="9" id="KW-1185">Reference proteome</keyword>
<dbReference type="Gene3D" id="3.60.21.10">
    <property type="match status" value="1"/>
</dbReference>
<evidence type="ECO:0000313" key="9">
    <source>
        <dbReference type="Proteomes" id="UP000887572"/>
    </source>
</evidence>
<accession>A0A914HUR2</accession>
<dbReference type="Pfam" id="PF00149">
    <property type="entry name" value="Metallophos"/>
    <property type="match status" value="1"/>
</dbReference>
<feature type="domain" description="Sphingomyelin phosphodiesterase C-terminal" evidence="8">
    <location>
        <begin position="313"/>
        <end position="434"/>
    </location>
</feature>
<dbReference type="GO" id="GO:0005615">
    <property type="term" value="C:extracellular space"/>
    <property type="evidence" value="ECO:0007669"/>
    <property type="project" value="TreeGrafter"/>
</dbReference>
<sequence length="435" mass="50203">MPIFSLFPINLLAFLLVTDLSLRNVIYANVLNRQNSQISAVLHLSDLHFDPRYHPTTSTLNRTNGHPFNCHPSEKLVQKGLPMSGPFGGEYSCDSPKLLIEFTLSEVHRIVPSPQMIVFTGDSGPHGAEYSLEEVLSIVGEVSKMLKAQFSTVPVIPALGNHDFPNSQMPDEFHPFYKRVFGLWHSLDWLDNAQFETFSRGGYYTRQISGITFIVLNTNIYYSENNLEEAQRRNSFVNIVGHIAAGYKDKKDYKGSMRDEYAEKLAIKFAHFAQWIRWLFFGHRHKDTFRVIKDPATGQALLTMFLSPSINTYKQKNFPAFRVFEYNSSSNWQFVDIKTYSVNLTRLNARPPPDTRFSPEYSMRDAYALRDLSPRSMDAFVERMKADENLFAKYFRFYSVQWHNDVPATNSTEKKIHLCALNNVFMSEYKKCILQ</sequence>
<proteinExistence type="inferred from homology"/>
<dbReference type="InterPro" id="IPR045473">
    <property type="entry name" value="ASM_C"/>
</dbReference>
<dbReference type="InterPro" id="IPR004843">
    <property type="entry name" value="Calcineurin-like_PHP"/>
</dbReference>
<dbReference type="InterPro" id="IPR029052">
    <property type="entry name" value="Metallo-depent_PP-like"/>
</dbReference>
<comment type="similarity">
    <text evidence="2">Belongs to the acid sphingomyelinase family.</text>
</comment>
<keyword evidence="6" id="KW-0732">Signal</keyword>
<name>A0A914HUR2_GLORO</name>
<protein>
    <submittedName>
        <fullName evidence="10">Calcineurin-like phosphoesterase domain-containing protein</fullName>
    </submittedName>
</protein>
<keyword evidence="4" id="KW-0378">Hydrolase</keyword>
<feature type="signal peptide" evidence="6">
    <location>
        <begin position="1"/>
        <end position="28"/>
    </location>
</feature>
<comment type="subcellular location">
    <subcellularLocation>
        <location evidence="1">Secreted</location>
    </subcellularLocation>
</comment>
<evidence type="ECO:0000256" key="3">
    <source>
        <dbReference type="ARBA" id="ARBA00022525"/>
    </source>
</evidence>
<dbReference type="GO" id="GO:0008081">
    <property type="term" value="F:phosphoric diester hydrolase activity"/>
    <property type="evidence" value="ECO:0007669"/>
    <property type="project" value="TreeGrafter"/>
</dbReference>
<evidence type="ECO:0000256" key="2">
    <source>
        <dbReference type="ARBA" id="ARBA00008234"/>
    </source>
</evidence>
<evidence type="ECO:0000256" key="5">
    <source>
        <dbReference type="ARBA" id="ARBA00023180"/>
    </source>
</evidence>
<dbReference type="PANTHER" id="PTHR10340:SF57">
    <property type="entry name" value="METALLOPHOS DOMAIN-CONTAINING PROTEIN"/>
    <property type="match status" value="1"/>
</dbReference>
<evidence type="ECO:0000256" key="6">
    <source>
        <dbReference type="SAM" id="SignalP"/>
    </source>
</evidence>
<evidence type="ECO:0000256" key="1">
    <source>
        <dbReference type="ARBA" id="ARBA00004613"/>
    </source>
</evidence>